<dbReference type="Proteomes" id="UP000230781">
    <property type="component" value="Chromosome"/>
</dbReference>
<evidence type="ECO:0000259" key="2">
    <source>
        <dbReference type="PROSITE" id="PS51061"/>
    </source>
</evidence>
<evidence type="ECO:0000313" key="4">
    <source>
        <dbReference type="Proteomes" id="UP000230781"/>
    </source>
</evidence>
<dbReference type="Gene3D" id="3.30.1370.50">
    <property type="entry name" value="R3H-like domain"/>
    <property type="match status" value="1"/>
</dbReference>
<dbReference type="InterPro" id="IPR001374">
    <property type="entry name" value="R3H_dom"/>
</dbReference>
<organism evidence="3 4">
    <name type="scientific">Fusobacterium pseudoperiodonticum</name>
    <dbReference type="NCBI Taxonomy" id="2663009"/>
    <lineage>
        <taxon>Bacteria</taxon>
        <taxon>Fusobacteriati</taxon>
        <taxon>Fusobacteriota</taxon>
        <taxon>Fusobacteriia</taxon>
        <taxon>Fusobacteriales</taxon>
        <taxon>Fusobacteriaceae</taxon>
        <taxon>Fusobacterium</taxon>
    </lineage>
</organism>
<sequence length="259" mass="30505">MEKTIEIKAIDKEKALKRALNILGVELTDNETVDIVEKVAPRKKFFGLLGTEPGIYEVSIKTKQEEKKEVKEHKEHKPHVHKYEKEKTEKHVKNEKVEKPEKAEKVEKTEKVDHSEQEKEISEKVAFFVEKMKLDIKYKIKRVKERVYVVEFFGKDNALIIGQKGKTLNSFEYLLNSMIKNCKIEIDVEKFKEKRNDTLRVLAKRMAEKVSKTGKTVRLNAMPPRERKVIHEVVNKYPDLDTFSEGRDPKRYIVIKKKR</sequence>
<dbReference type="PANTHER" id="PTHR35800">
    <property type="entry name" value="PROTEIN JAG"/>
    <property type="match status" value="1"/>
</dbReference>
<dbReference type="PROSITE" id="PS51061">
    <property type="entry name" value="R3H"/>
    <property type="match status" value="1"/>
</dbReference>
<dbReference type="Gene3D" id="3.30.300.20">
    <property type="match status" value="1"/>
</dbReference>
<gene>
    <name evidence="3" type="ORF">CTM98_02050</name>
</gene>
<accession>A0A2D3PPI1</accession>
<feature type="region of interest" description="Disordered" evidence="1">
    <location>
        <begin position="66"/>
        <end position="111"/>
    </location>
</feature>
<evidence type="ECO:0000313" key="3">
    <source>
        <dbReference type="EMBL" id="ATV69541.1"/>
    </source>
</evidence>
<dbReference type="InterPro" id="IPR039247">
    <property type="entry name" value="KhpB"/>
</dbReference>
<reference evidence="3 4" key="1">
    <citation type="submission" date="2017-11" db="EMBL/GenBank/DDBJ databases">
        <title>Genome sequencing of Fusobacterium periodonticum KCOM 2555.</title>
        <authorList>
            <person name="Kook J.-K."/>
            <person name="Park S.-N."/>
            <person name="Lim Y.K."/>
        </authorList>
    </citation>
    <scope>NUCLEOTIDE SEQUENCE [LARGE SCALE GENOMIC DNA]</scope>
    <source>
        <strain evidence="3 4">KCOM 2555</strain>
    </source>
</reference>
<proteinExistence type="predicted"/>
<protein>
    <submittedName>
        <fullName evidence="3">Jag protein</fullName>
    </submittedName>
</protein>
<dbReference type="EMBL" id="CP024704">
    <property type="protein sequence ID" value="ATV69541.1"/>
    <property type="molecule type" value="Genomic_DNA"/>
</dbReference>
<dbReference type="Pfam" id="PF01424">
    <property type="entry name" value="R3H"/>
    <property type="match status" value="1"/>
</dbReference>
<dbReference type="CDD" id="cd02644">
    <property type="entry name" value="R3H_jag"/>
    <property type="match status" value="1"/>
</dbReference>
<feature type="domain" description="R3H" evidence="2">
    <location>
        <begin position="193"/>
        <end position="259"/>
    </location>
</feature>
<dbReference type="GO" id="GO:0003723">
    <property type="term" value="F:RNA binding"/>
    <property type="evidence" value="ECO:0007669"/>
    <property type="project" value="InterPro"/>
</dbReference>
<dbReference type="InterPro" id="IPR015946">
    <property type="entry name" value="KH_dom-like_a/b"/>
</dbReference>
<dbReference type="SMART" id="SM00393">
    <property type="entry name" value="R3H"/>
    <property type="match status" value="1"/>
</dbReference>
<dbReference type="PANTHER" id="PTHR35800:SF1">
    <property type="entry name" value="RNA-BINDING PROTEIN KHPB"/>
    <property type="match status" value="1"/>
</dbReference>
<name>A0A2D3PPI1_9FUSO</name>
<dbReference type="InterPro" id="IPR034079">
    <property type="entry name" value="R3H_KhpB"/>
</dbReference>
<dbReference type="SUPFAM" id="SSF82708">
    <property type="entry name" value="R3H domain"/>
    <property type="match status" value="1"/>
</dbReference>
<dbReference type="AlphaFoldDB" id="A0A2D3PPI1"/>
<dbReference type="InterPro" id="IPR036867">
    <property type="entry name" value="R3H_dom_sf"/>
</dbReference>
<dbReference type="RefSeq" id="WP_100025879.1">
    <property type="nucleotide sequence ID" value="NZ_CAUUPV010000074.1"/>
</dbReference>
<evidence type="ECO:0000256" key="1">
    <source>
        <dbReference type="SAM" id="MobiDB-lite"/>
    </source>
</evidence>